<sequence>MSDLLIRNIRPMGGAAADLLIRDGRIAAIGAALSATGVAVEDGQGAIAIPTLVDAHTHLDKTTWGMGWYKGRKGGSLQDLIDNERNARIPLGLDVHRQSMRHALQLIANGTGHIRSHVDVDHDHKLTLLEGKLRTREALRGAVDIQIVAFPQSGLMIRPGVYDLLDEALAMGADVVGGLDPSSMDRDPKASLDAIFRLAEKHGKPIDIHLHEYGELGAFTLEEIIARTRAHGMQGKVGVSHCFCLGAPNPHRVGPLMEQVAREDIRIFTTGHPSAEVPSLQDMRAAGIKVGLGCDGIRDTWGPWGQPDMLHRARIVGMKNRMRRDDELELLLDAASRGGAEAMGIEARGLVVGAAGDLTLVAGETLAHAVVEEAPRPLVVKGGRVVARNGSLALAGITMP</sequence>
<dbReference type="GO" id="GO:0016814">
    <property type="term" value="F:hydrolase activity, acting on carbon-nitrogen (but not peptide) bonds, in cyclic amidines"/>
    <property type="evidence" value="ECO:0007669"/>
    <property type="project" value="TreeGrafter"/>
</dbReference>
<dbReference type="AlphaFoldDB" id="A0A917YL10"/>
<dbReference type="NCBIfam" id="NF004636">
    <property type="entry name" value="PRK05985.1"/>
    <property type="match status" value="1"/>
</dbReference>
<gene>
    <name evidence="2" type="ORF">GCM10010991_20500</name>
</gene>
<dbReference type="InterPro" id="IPR032466">
    <property type="entry name" value="Metal_Hydrolase"/>
</dbReference>
<evidence type="ECO:0000313" key="3">
    <source>
        <dbReference type="Proteomes" id="UP000598196"/>
    </source>
</evidence>
<keyword evidence="3" id="KW-1185">Reference proteome</keyword>
<proteinExistence type="predicted"/>
<organism evidence="2 3">
    <name type="scientific">Gemmobacter aquaticus</name>
    <dbReference type="NCBI Taxonomy" id="490185"/>
    <lineage>
        <taxon>Bacteria</taxon>
        <taxon>Pseudomonadati</taxon>
        <taxon>Pseudomonadota</taxon>
        <taxon>Alphaproteobacteria</taxon>
        <taxon>Rhodobacterales</taxon>
        <taxon>Paracoccaceae</taxon>
        <taxon>Gemmobacter</taxon>
    </lineage>
</organism>
<dbReference type="InterPro" id="IPR052349">
    <property type="entry name" value="Metallo-hydrolase_Enzymes"/>
</dbReference>
<dbReference type="InterPro" id="IPR013108">
    <property type="entry name" value="Amidohydro_3"/>
</dbReference>
<evidence type="ECO:0000259" key="1">
    <source>
        <dbReference type="Pfam" id="PF07969"/>
    </source>
</evidence>
<dbReference type="EMBL" id="BMLP01000003">
    <property type="protein sequence ID" value="GGO32635.1"/>
    <property type="molecule type" value="Genomic_DNA"/>
</dbReference>
<dbReference type="PANTHER" id="PTHR32027:SF9">
    <property type="entry name" value="BLL3847 PROTEIN"/>
    <property type="match status" value="1"/>
</dbReference>
<dbReference type="Proteomes" id="UP000598196">
    <property type="component" value="Unassembled WGS sequence"/>
</dbReference>
<reference evidence="2 3" key="1">
    <citation type="journal article" date="2014" name="Int. J. Syst. Evol. Microbiol.">
        <title>Complete genome sequence of Corynebacterium casei LMG S-19264T (=DSM 44701T), isolated from a smear-ripened cheese.</title>
        <authorList>
            <consortium name="US DOE Joint Genome Institute (JGI-PGF)"/>
            <person name="Walter F."/>
            <person name="Albersmeier A."/>
            <person name="Kalinowski J."/>
            <person name="Ruckert C."/>
        </authorList>
    </citation>
    <scope>NUCLEOTIDE SEQUENCE [LARGE SCALE GENOMIC DNA]</scope>
    <source>
        <strain evidence="2 3">CGMCC 1.7029</strain>
    </source>
</reference>
<protein>
    <submittedName>
        <fullName evidence="2">Cytosine deaminase</fullName>
    </submittedName>
</protein>
<dbReference type="InterPro" id="IPR011059">
    <property type="entry name" value="Metal-dep_hydrolase_composite"/>
</dbReference>
<dbReference type="SUPFAM" id="SSF51556">
    <property type="entry name" value="Metallo-dependent hydrolases"/>
    <property type="match status" value="1"/>
</dbReference>
<name>A0A917YL10_9RHOB</name>
<dbReference type="SUPFAM" id="SSF51338">
    <property type="entry name" value="Composite domain of metallo-dependent hydrolases"/>
    <property type="match status" value="1"/>
</dbReference>
<dbReference type="Gene3D" id="2.30.40.10">
    <property type="entry name" value="Urease, subunit C, domain 1"/>
    <property type="match status" value="1"/>
</dbReference>
<feature type="domain" description="Amidohydrolase 3" evidence="1">
    <location>
        <begin position="40"/>
        <end position="387"/>
    </location>
</feature>
<dbReference type="RefSeq" id="WP_146286770.1">
    <property type="nucleotide sequence ID" value="NZ_BMLP01000003.1"/>
</dbReference>
<accession>A0A917YL10</accession>
<dbReference type="PANTHER" id="PTHR32027">
    <property type="entry name" value="CYTOSINE DEAMINASE"/>
    <property type="match status" value="1"/>
</dbReference>
<dbReference type="CDD" id="cd01293">
    <property type="entry name" value="Bact_CD"/>
    <property type="match status" value="1"/>
</dbReference>
<dbReference type="Gene3D" id="3.20.20.140">
    <property type="entry name" value="Metal-dependent hydrolases"/>
    <property type="match status" value="1"/>
</dbReference>
<dbReference type="OrthoDB" id="9815027at2"/>
<dbReference type="Pfam" id="PF07969">
    <property type="entry name" value="Amidohydro_3"/>
    <property type="match status" value="1"/>
</dbReference>
<comment type="caution">
    <text evidence="2">The sequence shown here is derived from an EMBL/GenBank/DDBJ whole genome shotgun (WGS) entry which is preliminary data.</text>
</comment>
<evidence type="ECO:0000313" key="2">
    <source>
        <dbReference type="EMBL" id="GGO32635.1"/>
    </source>
</evidence>